<evidence type="ECO:0000313" key="2">
    <source>
        <dbReference type="Proteomes" id="UP001233836"/>
    </source>
</evidence>
<evidence type="ECO:0000313" key="1">
    <source>
        <dbReference type="EMBL" id="MDQ0172735.1"/>
    </source>
</evidence>
<proteinExistence type="predicted"/>
<sequence>MVMRIPQLNSYPVGDAVFIPALVNHAQGKTATASSTAYCSSASNSNDGNYQTSWVASSNSWPAYQHRWSPFCLNRPHQQSDLWLHDRSVAFHCSLCTNQYGECLV</sequence>
<dbReference type="SUPFAM" id="SSF49785">
    <property type="entry name" value="Galactose-binding domain-like"/>
    <property type="match status" value="1"/>
</dbReference>
<gene>
    <name evidence="1" type="ORF">J2T19_004225</name>
</gene>
<comment type="caution">
    <text evidence="1">The sequence shown here is derived from an EMBL/GenBank/DDBJ whole genome shotgun (WGS) entry which is preliminary data.</text>
</comment>
<organism evidence="1 2">
    <name type="scientific">Paenibacillus tundrae</name>
    <dbReference type="NCBI Taxonomy" id="528187"/>
    <lineage>
        <taxon>Bacteria</taxon>
        <taxon>Bacillati</taxon>
        <taxon>Bacillota</taxon>
        <taxon>Bacilli</taxon>
        <taxon>Bacillales</taxon>
        <taxon>Paenibacillaceae</taxon>
        <taxon>Paenibacillus</taxon>
    </lineage>
</organism>
<protein>
    <submittedName>
        <fullName evidence="1">Uncharacterized protein</fullName>
    </submittedName>
</protein>
<name>A0ABT9WHH6_9BACL</name>
<dbReference type="EMBL" id="JAUSTI010000013">
    <property type="protein sequence ID" value="MDQ0172735.1"/>
    <property type="molecule type" value="Genomic_DNA"/>
</dbReference>
<dbReference type="Gene3D" id="2.60.120.260">
    <property type="entry name" value="Galactose-binding domain-like"/>
    <property type="match status" value="1"/>
</dbReference>
<dbReference type="Proteomes" id="UP001233836">
    <property type="component" value="Unassembled WGS sequence"/>
</dbReference>
<accession>A0ABT9WHH6</accession>
<dbReference type="InterPro" id="IPR008979">
    <property type="entry name" value="Galactose-bd-like_sf"/>
</dbReference>
<reference evidence="1 2" key="1">
    <citation type="submission" date="2023-07" db="EMBL/GenBank/DDBJ databases">
        <title>Sorghum-associated microbial communities from plants grown in Nebraska, USA.</title>
        <authorList>
            <person name="Schachtman D."/>
        </authorList>
    </citation>
    <scope>NUCLEOTIDE SEQUENCE [LARGE SCALE GENOMIC DNA]</scope>
    <source>
        <strain evidence="1 2">DS1314</strain>
    </source>
</reference>
<keyword evidence="2" id="KW-1185">Reference proteome</keyword>